<name>A0AAE1YN03_9LAMI</name>
<dbReference type="GO" id="GO:0003676">
    <property type="term" value="F:nucleic acid binding"/>
    <property type="evidence" value="ECO:0007669"/>
    <property type="project" value="InterPro"/>
</dbReference>
<gene>
    <name evidence="1" type="ORF">Salat_1062100</name>
</gene>
<dbReference type="Gene3D" id="4.10.60.10">
    <property type="entry name" value="Zinc finger, CCHC-type"/>
    <property type="match status" value="1"/>
</dbReference>
<dbReference type="GO" id="GO:0008270">
    <property type="term" value="F:zinc ion binding"/>
    <property type="evidence" value="ECO:0007669"/>
    <property type="project" value="InterPro"/>
</dbReference>
<dbReference type="PANTHER" id="PTHR47481">
    <property type="match status" value="1"/>
</dbReference>
<dbReference type="Pfam" id="PF14223">
    <property type="entry name" value="Retrotran_gag_2"/>
    <property type="match status" value="1"/>
</dbReference>
<accession>A0AAE1YN03</accession>
<protein>
    <recommendedName>
        <fullName evidence="3">Retrovirus-related Pol polyprotein from transposon TNT 1-94</fullName>
    </recommendedName>
</protein>
<dbReference type="AlphaFoldDB" id="A0AAE1YN03"/>
<dbReference type="EMBL" id="JACGWO010000003">
    <property type="protein sequence ID" value="KAK4432999.1"/>
    <property type="molecule type" value="Genomic_DNA"/>
</dbReference>
<dbReference type="InterPro" id="IPR036875">
    <property type="entry name" value="Znf_CCHC_sf"/>
</dbReference>
<reference evidence="1" key="2">
    <citation type="journal article" date="2024" name="Plant">
        <title>Genomic evolution and insights into agronomic trait innovations of Sesamum species.</title>
        <authorList>
            <person name="Miao H."/>
            <person name="Wang L."/>
            <person name="Qu L."/>
            <person name="Liu H."/>
            <person name="Sun Y."/>
            <person name="Le M."/>
            <person name="Wang Q."/>
            <person name="Wei S."/>
            <person name="Zheng Y."/>
            <person name="Lin W."/>
            <person name="Duan Y."/>
            <person name="Cao H."/>
            <person name="Xiong S."/>
            <person name="Wang X."/>
            <person name="Wei L."/>
            <person name="Li C."/>
            <person name="Ma Q."/>
            <person name="Ju M."/>
            <person name="Zhao R."/>
            <person name="Li G."/>
            <person name="Mu C."/>
            <person name="Tian Q."/>
            <person name="Mei H."/>
            <person name="Zhang T."/>
            <person name="Gao T."/>
            <person name="Zhang H."/>
        </authorList>
    </citation>
    <scope>NUCLEOTIDE SEQUENCE</scope>
    <source>
        <strain evidence="1">3651</strain>
    </source>
</reference>
<dbReference type="Proteomes" id="UP001293254">
    <property type="component" value="Unassembled WGS sequence"/>
</dbReference>
<comment type="caution">
    <text evidence="1">The sequence shown here is derived from an EMBL/GenBank/DDBJ whole genome shotgun (WGS) entry which is preliminary data.</text>
</comment>
<evidence type="ECO:0000313" key="2">
    <source>
        <dbReference type="Proteomes" id="UP001293254"/>
    </source>
</evidence>
<proteinExistence type="predicted"/>
<dbReference type="SUPFAM" id="SSF57756">
    <property type="entry name" value="Retrovirus zinc finger-like domains"/>
    <property type="match status" value="1"/>
</dbReference>
<reference evidence="1" key="1">
    <citation type="submission" date="2020-06" db="EMBL/GenBank/DDBJ databases">
        <authorList>
            <person name="Li T."/>
            <person name="Hu X."/>
            <person name="Zhang T."/>
            <person name="Song X."/>
            <person name="Zhang H."/>
            <person name="Dai N."/>
            <person name="Sheng W."/>
            <person name="Hou X."/>
            <person name="Wei L."/>
        </authorList>
    </citation>
    <scope>NUCLEOTIDE SEQUENCE</scope>
    <source>
        <strain evidence="1">3651</strain>
        <tissue evidence="1">Leaf</tissue>
    </source>
</reference>
<keyword evidence="2" id="KW-1185">Reference proteome</keyword>
<evidence type="ECO:0000313" key="1">
    <source>
        <dbReference type="EMBL" id="KAK4432999.1"/>
    </source>
</evidence>
<sequence length="251" mass="29399">MIASSSFWARTVVRDMRSKVETFDGTGHFGMWQSEVLNVLFRQGLDMAIEEIKPRHMEETYWKSINRSACFTIRTFLSKEQRFAFSKETSAHKLWTALEETYLKKMRQNKFHMKRRLFRFTYVSGTTINEHVTSFNKLVTDLMSIDETFKDEDLAVMLLGSLPEEFEFLETILLHGKEVISLSEVCDALYDYELRKKDKQENSNGAVRGLSQSLSKGEEGRSESKYLLNKDECAFCHEMGHWKKDCSKFKK</sequence>
<organism evidence="1 2">
    <name type="scientific">Sesamum alatum</name>
    <dbReference type="NCBI Taxonomy" id="300844"/>
    <lineage>
        <taxon>Eukaryota</taxon>
        <taxon>Viridiplantae</taxon>
        <taxon>Streptophyta</taxon>
        <taxon>Embryophyta</taxon>
        <taxon>Tracheophyta</taxon>
        <taxon>Spermatophyta</taxon>
        <taxon>Magnoliopsida</taxon>
        <taxon>eudicotyledons</taxon>
        <taxon>Gunneridae</taxon>
        <taxon>Pentapetalae</taxon>
        <taxon>asterids</taxon>
        <taxon>lamiids</taxon>
        <taxon>Lamiales</taxon>
        <taxon>Pedaliaceae</taxon>
        <taxon>Sesamum</taxon>
    </lineage>
</organism>
<evidence type="ECO:0008006" key="3">
    <source>
        <dbReference type="Google" id="ProtNLM"/>
    </source>
</evidence>
<dbReference type="PANTHER" id="PTHR47481:SF22">
    <property type="entry name" value="RETROTRANSPOSON GAG DOMAIN-CONTAINING PROTEIN"/>
    <property type="match status" value="1"/>
</dbReference>